<dbReference type="InterPro" id="IPR006059">
    <property type="entry name" value="SBP"/>
</dbReference>
<dbReference type="PROSITE" id="PS51257">
    <property type="entry name" value="PROKAR_LIPOPROTEIN"/>
    <property type="match status" value="1"/>
</dbReference>
<dbReference type="Pfam" id="PF13416">
    <property type="entry name" value="SBP_bac_8"/>
    <property type="match status" value="1"/>
</dbReference>
<dbReference type="Proteomes" id="UP000823891">
    <property type="component" value="Unassembled WGS sequence"/>
</dbReference>
<feature type="region of interest" description="Disordered" evidence="1">
    <location>
        <begin position="30"/>
        <end position="75"/>
    </location>
</feature>
<reference evidence="3" key="2">
    <citation type="submission" date="2021-04" db="EMBL/GenBank/DDBJ databases">
        <authorList>
            <person name="Gilroy R."/>
        </authorList>
    </citation>
    <scope>NUCLEOTIDE SEQUENCE</scope>
    <source>
        <strain evidence="3">USAMLcec2-132</strain>
    </source>
</reference>
<evidence type="ECO:0000256" key="1">
    <source>
        <dbReference type="SAM" id="MobiDB-lite"/>
    </source>
</evidence>
<dbReference type="PANTHER" id="PTHR43649">
    <property type="entry name" value="ARABINOSE-BINDING PROTEIN-RELATED"/>
    <property type="match status" value="1"/>
</dbReference>
<protein>
    <submittedName>
        <fullName evidence="3">Extracellular solute-binding protein</fullName>
    </submittedName>
</protein>
<organism evidence="3 4">
    <name type="scientific">Candidatus Eisenbergiella merdavium</name>
    <dbReference type="NCBI Taxonomy" id="2838551"/>
    <lineage>
        <taxon>Bacteria</taxon>
        <taxon>Bacillati</taxon>
        <taxon>Bacillota</taxon>
        <taxon>Clostridia</taxon>
        <taxon>Lachnospirales</taxon>
        <taxon>Lachnospiraceae</taxon>
        <taxon>Eisenbergiella</taxon>
    </lineage>
</organism>
<evidence type="ECO:0000313" key="4">
    <source>
        <dbReference type="Proteomes" id="UP000823891"/>
    </source>
</evidence>
<reference evidence="3" key="1">
    <citation type="journal article" date="2021" name="PeerJ">
        <title>Extensive microbial diversity within the chicken gut microbiome revealed by metagenomics and culture.</title>
        <authorList>
            <person name="Gilroy R."/>
            <person name="Ravi A."/>
            <person name="Getino M."/>
            <person name="Pursley I."/>
            <person name="Horton D.L."/>
            <person name="Alikhan N.F."/>
            <person name="Baker D."/>
            <person name="Gharbi K."/>
            <person name="Hall N."/>
            <person name="Watson M."/>
            <person name="Adriaenssens E.M."/>
            <person name="Foster-Nyarko E."/>
            <person name="Jarju S."/>
            <person name="Secka A."/>
            <person name="Antonio M."/>
            <person name="Oren A."/>
            <person name="Chaudhuri R.R."/>
            <person name="La Ragione R."/>
            <person name="Hildebrand F."/>
            <person name="Pallen M.J."/>
        </authorList>
    </citation>
    <scope>NUCLEOTIDE SEQUENCE</scope>
    <source>
        <strain evidence="3">USAMLcec2-132</strain>
    </source>
</reference>
<evidence type="ECO:0000313" key="3">
    <source>
        <dbReference type="EMBL" id="HJC22777.1"/>
    </source>
</evidence>
<proteinExistence type="predicted"/>
<accession>A0A9D2NC78</accession>
<dbReference type="Gene3D" id="3.40.190.10">
    <property type="entry name" value="Periplasmic binding protein-like II"/>
    <property type="match status" value="3"/>
</dbReference>
<sequence length="570" mass="61083">MVKRKILRGGVSAILAFALTVSLAACGGGEGSSQTAEAPAGDVQEEAAASEEAGATQAAESAEVDPYGPVSEPVTLHIGRSEDTGVTYLDGQDSSNNYLVNHISEQLGVEFVYDFSVANDTYETKVSMAITSGEMPDVMTVNESQLRQLVAAGAVEDMTDAYNTYASDNLKAAYDTTSGISFGNVTFGGRVMAMPSISPGADGIPMLFVRGDWMEELGLEAPETVDDIVAIVNAFKEEKGATNGLVVSSNIVSDGGNNAYGIDALFAMYDSYPKHFVTDADGNIVYGSNTAETRTALEEIRKLVEAGVIDSSFVVRDSTTCEEIVTSGQAGIFFGAWWNMNWPLNNMLADDPSVYWNCYLAPLTEDGVYNTSMISPSSSYLVVKAGSSDAVKEAVIKTMNYQFDIDQDQGVSLKADPSDPYSWTMMPFSLLLSRYDDKEAKALAALAVINGEAEESSLSGEALQWYESYMAAEEDVAAANAANNVAGWAYVRAAGLLGEEAENMNQVFDASYSQTESMDSKWATLEKLEDETFLKILNGEAGIEAFDDYVEQWNALGGTDILAELEALEQ</sequence>
<dbReference type="PANTHER" id="PTHR43649:SF12">
    <property type="entry name" value="DIACETYLCHITOBIOSE BINDING PROTEIN DASA"/>
    <property type="match status" value="1"/>
</dbReference>
<comment type="caution">
    <text evidence="3">The sequence shown here is derived from an EMBL/GenBank/DDBJ whole genome shotgun (WGS) entry which is preliminary data.</text>
</comment>
<feature type="chain" id="PRO_5038514787" evidence="2">
    <location>
        <begin position="25"/>
        <end position="570"/>
    </location>
</feature>
<dbReference type="InterPro" id="IPR050490">
    <property type="entry name" value="Bact_solute-bd_prot1"/>
</dbReference>
<name>A0A9D2NC78_9FIRM</name>
<keyword evidence="2" id="KW-0732">Signal</keyword>
<dbReference type="SUPFAM" id="SSF53850">
    <property type="entry name" value="Periplasmic binding protein-like II"/>
    <property type="match status" value="1"/>
</dbReference>
<evidence type="ECO:0000256" key="2">
    <source>
        <dbReference type="SAM" id="SignalP"/>
    </source>
</evidence>
<gene>
    <name evidence="3" type="ORF">H9761_03630</name>
</gene>
<dbReference type="AlphaFoldDB" id="A0A9D2NC78"/>
<feature type="compositionally biased region" description="Low complexity" evidence="1">
    <location>
        <begin position="50"/>
        <end position="61"/>
    </location>
</feature>
<feature type="signal peptide" evidence="2">
    <location>
        <begin position="1"/>
        <end position="24"/>
    </location>
</feature>
<dbReference type="EMBL" id="DWWS01000016">
    <property type="protein sequence ID" value="HJC22777.1"/>
    <property type="molecule type" value="Genomic_DNA"/>
</dbReference>